<dbReference type="Proteomes" id="UP000053244">
    <property type="component" value="Unassembled WGS sequence"/>
</dbReference>
<feature type="domain" description="Outer membrane channel protein CpnT-like N-terminal" evidence="2">
    <location>
        <begin position="54"/>
        <end position="134"/>
    </location>
</feature>
<comment type="caution">
    <text evidence="3">The sequence shown here is derived from an EMBL/GenBank/DDBJ whole genome shotgun (WGS) entry which is preliminary data.</text>
</comment>
<evidence type="ECO:0000256" key="1">
    <source>
        <dbReference type="SAM" id="Coils"/>
    </source>
</evidence>
<feature type="coiled-coil region" evidence="1">
    <location>
        <begin position="96"/>
        <end position="137"/>
    </location>
</feature>
<keyword evidence="1" id="KW-0175">Coiled coil</keyword>
<evidence type="ECO:0000313" key="3">
    <source>
        <dbReference type="EMBL" id="KUL28847.1"/>
    </source>
</evidence>
<sequence>MSDGTATSVVSGAEAAGGVLQRANGLMNAVNNVMDAILWPFVQPLIEIFEMAIGDPEQLQEKTKAWNAAAAEVERVAGDLAEQRQALAAQWKGETAGAAQNSLAETEQQLRDLAVRMRETARTLQQIAELLAAYEELFKDTIRELVEWLLVEWVVAQILAPETLGASEVGFLGGAAPATTSVFVARCIKYLNDLRKALWEFRKVYHELKAGSFMEKFAAKLIKKQVSGLIGDLTGLNHSKFGAFTTMGGELFEYGVHVAAGEFDDHRSGVDGNDDPMRQKISEYVDPLADKADPYLARVEETADPYVDKVEETVKKVRGYLP</sequence>
<protein>
    <recommendedName>
        <fullName evidence="2">Outer membrane channel protein CpnT-like N-terminal domain-containing protein</fullName>
    </recommendedName>
</protein>
<gene>
    <name evidence="3" type="ORF">ADL15_30575</name>
</gene>
<reference evidence="3 4" key="1">
    <citation type="submission" date="2015-10" db="EMBL/GenBank/DDBJ databases">
        <authorList>
            <person name="Gilbert D.G."/>
        </authorList>
    </citation>
    <scope>NUCLEOTIDE SEQUENCE [LARGE SCALE GENOMIC DNA]</scope>
    <source>
        <strain evidence="3 4">NRRL B-16712</strain>
    </source>
</reference>
<organism evidence="3 4">
    <name type="scientific">Actinoplanes awajinensis subsp. mycoplanecinus</name>
    <dbReference type="NCBI Taxonomy" id="135947"/>
    <lineage>
        <taxon>Bacteria</taxon>
        <taxon>Bacillati</taxon>
        <taxon>Actinomycetota</taxon>
        <taxon>Actinomycetes</taxon>
        <taxon>Micromonosporales</taxon>
        <taxon>Micromonosporaceae</taxon>
        <taxon>Actinoplanes</taxon>
    </lineage>
</organism>
<keyword evidence="4" id="KW-1185">Reference proteome</keyword>
<accession>A0A101JL94</accession>
<dbReference type="SUPFAM" id="SSF140453">
    <property type="entry name" value="EsxAB dimer-like"/>
    <property type="match status" value="1"/>
</dbReference>
<dbReference type="InterPro" id="IPR036689">
    <property type="entry name" value="ESAT-6-like_sf"/>
</dbReference>
<dbReference type="Pfam" id="PF25547">
    <property type="entry name" value="WXG100_2"/>
    <property type="match status" value="1"/>
</dbReference>
<dbReference type="EMBL" id="LLZH01000284">
    <property type="protein sequence ID" value="KUL28847.1"/>
    <property type="molecule type" value="Genomic_DNA"/>
</dbReference>
<dbReference type="AlphaFoldDB" id="A0A101JL94"/>
<evidence type="ECO:0000259" key="2">
    <source>
        <dbReference type="Pfam" id="PF25547"/>
    </source>
</evidence>
<dbReference type="InterPro" id="IPR038332">
    <property type="entry name" value="PPE_sf"/>
</dbReference>
<evidence type="ECO:0000313" key="4">
    <source>
        <dbReference type="Proteomes" id="UP000053244"/>
    </source>
</evidence>
<dbReference type="InterPro" id="IPR057746">
    <property type="entry name" value="CpnT-like_N"/>
</dbReference>
<proteinExistence type="predicted"/>
<dbReference type="Gene3D" id="1.20.1260.20">
    <property type="entry name" value="PPE superfamily"/>
    <property type="match status" value="1"/>
</dbReference>
<dbReference type="OrthoDB" id="3362867at2"/>
<name>A0A101JL94_9ACTN</name>